<organism evidence="2 3">
    <name type="scientific">Nyssa sinensis</name>
    <dbReference type="NCBI Taxonomy" id="561372"/>
    <lineage>
        <taxon>Eukaryota</taxon>
        <taxon>Viridiplantae</taxon>
        <taxon>Streptophyta</taxon>
        <taxon>Embryophyta</taxon>
        <taxon>Tracheophyta</taxon>
        <taxon>Spermatophyta</taxon>
        <taxon>Magnoliopsida</taxon>
        <taxon>eudicotyledons</taxon>
        <taxon>Gunneridae</taxon>
        <taxon>Pentapetalae</taxon>
        <taxon>asterids</taxon>
        <taxon>Cornales</taxon>
        <taxon>Nyssaceae</taxon>
        <taxon>Nyssa</taxon>
    </lineage>
</organism>
<evidence type="ECO:0000313" key="3">
    <source>
        <dbReference type="Proteomes" id="UP000325577"/>
    </source>
</evidence>
<keyword evidence="3" id="KW-1185">Reference proteome</keyword>
<sequence>MEDLLSQFTFLSDQALQDKNFDPYAIEDLMKLFEIESYKAWAAMELEQEKEVEEAENSMREAEDYLDSVMESAMEEFRYFEENLDRESKAKLNGLVQVADSARKMGNSMEKAATVASNKYIEAAVNSASASMKTAWKDQPSTDLTDCCDRRGDIVCVA</sequence>
<dbReference type="PANTHER" id="PTHR37707:SF1">
    <property type="entry name" value="MATERNAL EFFECT EMBRYO ARREST 9"/>
    <property type="match status" value="1"/>
</dbReference>
<dbReference type="AlphaFoldDB" id="A0A5J5B2Q9"/>
<feature type="coiled-coil region" evidence="1">
    <location>
        <begin position="43"/>
        <end position="72"/>
    </location>
</feature>
<keyword evidence="1" id="KW-0175">Coiled coil</keyword>
<dbReference type="OrthoDB" id="992831at2759"/>
<proteinExistence type="predicted"/>
<gene>
    <name evidence="2" type="ORF">F0562_029014</name>
</gene>
<evidence type="ECO:0000313" key="2">
    <source>
        <dbReference type="EMBL" id="KAA8536536.1"/>
    </source>
</evidence>
<accession>A0A5J5B2Q9</accession>
<protein>
    <submittedName>
        <fullName evidence="2">Uncharacterized protein</fullName>
    </submittedName>
</protein>
<reference evidence="2 3" key="1">
    <citation type="submission" date="2019-09" db="EMBL/GenBank/DDBJ databases">
        <title>A chromosome-level genome assembly of the Chinese tupelo Nyssa sinensis.</title>
        <authorList>
            <person name="Yang X."/>
            <person name="Kang M."/>
            <person name="Yang Y."/>
            <person name="Xiong H."/>
            <person name="Wang M."/>
            <person name="Zhang Z."/>
            <person name="Wang Z."/>
            <person name="Wu H."/>
            <person name="Ma T."/>
            <person name="Liu J."/>
            <person name="Xi Z."/>
        </authorList>
    </citation>
    <scope>NUCLEOTIDE SEQUENCE [LARGE SCALE GENOMIC DNA]</scope>
    <source>
        <strain evidence="2">J267</strain>
        <tissue evidence="2">Leaf</tissue>
    </source>
</reference>
<name>A0A5J5B2Q9_9ASTE</name>
<dbReference type="PANTHER" id="PTHR37707">
    <property type="entry name" value="MATERNAL EFFECT EMBRYO ARREST 9"/>
    <property type="match status" value="1"/>
</dbReference>
<dbReference type="EMBL" id="CM018039">
    <property type="protein sequence ID" value="KAA8536536.1"/>
    <property type="molecule type" value="Genomic_DNA"/>
</dbReference>
<evidence type="ECO:0000256" key="1">
    <source>
        <dbReference type="SAM" id="Coils"/>
    </source>
</evidence>
<dbReference type="Proteomes" id="UP000325577">
    <property type="component" value="Linkage Group LG16"/>
</dbReference>